<dbReference type="AlphaFoldDB" id="A0A8E2AR16"/>
<dbReference type="PANTHER" id="PTHR12475:SF4">
    <property type="entry name" value="PROTEIN THEM6"/>
    <property type="match status" value="1"/>
</dbReference>
<feature type="compositionally biased region" description="Low complexity" evidence="2">
    <location>
        <begin position="248"/>
        <end position="311"/>
    </location>
</feature>
<dbReference type="InterPro" id="IPR029069">
    <property type="entry name" value="HotDog_dom_sf"/>
</dbReference>
<feature type="compositionally biased region" description="Polar residues" evidence="2">
    <location>
        <begin position="403"/>
        <end position="417"/>
    </location>
</feature>
<dbReference type="InterPro" id="IPR051490">
    <property type="entry name" value="THEM6_lcsJ_thioesterase"/>
</dbReference>
<dbReference type="Gene3D" id="3.10.129.10">
    <property type="entry name" value="Hotdog Thioesterase"/>
    <property type="match status" value="1"/>
</dbReference>
<name>A0A8E2AR16_9APHY</name>
<feature type="region of interest" description="Disordered" evidence="2">
    <location>
        <begin position="209"/>
        <end position="333"/>
    </location>
</feature>
<proteinExistence type="inferred from homology"/>
<organism evidence="3 4">
    <name type="scientific">Obba rivulosa</name>
    <dbReference type="NCBI Taxonomy" id="1052685"/>
    <lineage>
        <taxon>Eukaryota</taxon>
        <taxon>Fungi</taxon>
        <taxon>Dikarya</taxon>
        <taxon>Basidiomycota</taxon>
        <taxon>Agaricomycotina</taxon>
        <taxon>Agaricomycetes</taxon>
        <taxon>Polyporales</taxon>
        <taxon>Gelatoporiaceae</taxon>
        <taxon>Obba</taxon>
    </lineage>
</organism>
<comment type="similarity">
    <text evidence="1">Belongs to the lcsJ thioesterase family.</text>
</comment>
<accession>A0A8E2AR16</accession>
<dbReference type="CDD" id="cd00586">
    <property type="entry name" value="4HBT"/>
    <property type="match status" value="1"/>
</dbReference>
<feature type="compositionally biased region" description="Polar residues" evidence="2">
    <location>
        <begin position="312"/>
        <end position="322"/>
    </location>
</feature>
<feature type="compositionally biased region" description="Low complexity" evidence="2">
    <location>
        <begin position="219"/>
        <end position="238"/>
    </location>
</feature>
<dbReference type="SUPFAM" id="SSF54637">
    <property type="entry name" value="Thioesterase/thiol ester dehydrase-isomerase"/>
    <property type="match status" value="1"/>
</dbReference>
<evidence type="ECO:0000313" key="3">
    <source>
        <dbReference type="EMBL" id="OCH89373.1"/>
    </source>
</evidence>
<keyword evidence="4" id="KW-1185">Reference proteome</keyword>
<protein>
    <submittedName>
        <fullName evidence="3">Uncharacterized protein</fullName>
    </submittedName>
</protein>
<gene>
    <name evidence="3" type="ORF">OBBRIDRAFT_794324</name>
</gene>
<dbReference type="Proteomes" id="UP000250043">
    <property type="component" value="Unassembled WGS sequence"/>
</dbReference>
<dbReference type="Pfam" id="PF13279">
    <property type="entry name" value="4HBT_2"/>
    <property type="match status" value="1"/>
</dbReference>
<evidence type="ECO:0000313" key="4">
    <source>
        <dbReference type="Proteomes" id="UP000250043"/>
    </source>
</evidence>
<reference evidence="3 4" key="1">
    <citation type="submission" date="2016-07" db="EMBL/GenBank/DDBJ databases">
        <title>Draft genome of the white-rot fungus Obba rivulosa 3A-2.</title>
        <authorList>
            <consortium name="DOE Joint Genome Institute"/>
            <person name="Miettinen O."/>
            <person name="Riley R."/>
            <person name="Acob R."/>
            <person name="Barry K."/>
            <person name="Cullen D."/>
            <person name="De Vries R."/>
            <person name="Hainaut M."/>
            <person name="Hatakka A."/>
            <person name="Henrissat B."/>
            <person name="Hilden K."/>
            <person name="Kuo R."/>
            <person name="Labutti K."/>
            <person name="Lipzen A."/>
            <person name="Makela M.R."/>
            <person name="Sandor L."/>
            <person name="Spatafora J.W."/>
            <person name="Grigoriev I.V."/>
            <person name="Hibbett D.S."/>
        </authorList>
    </citation>
    <scope>NUCLEOTIDE SEQUENCE [LARGE SCALE GENOMIC DNA]</scope>
    <source>
        <strain evidence="3 4">3A-2</strain>
    </source>
</reference>
<dbReference type="EMBL" id="KV722428">
    <property type="protein sequence ID" value="OCH89373.1"/>
    <property type="molecule type" value="Genomic_DNA"/>
</dbReference>
<feature type="region of interest" description="Disordered" evidence="2">
    <location>
        <begin position="403"/>
        <end position="427"/>
    </location>
</feature>
<sequence length="487" mass="52479">MSTPPSSLSRPSPTGSILIRLSSLVLRLPATSTLAALTLRALKTVVLALFLASIRSWPLSWHIRVFLPVYQLRFKYLFLRLRLLLTLQPASIRRVLLSRWHDELSPVGQNPFELCVRYRTWAGPDDCDFNMHLSNSCYAKILDAARFKYGLAACPTFFRTGGWMALGATHFKFYREIPIGSRYEMRVSIVAWDSKWVYIATRWVTPPRKSKSKAKTFRSPLPSSEPSALPASGSLPYPVMHTPADGLTTGTSTPGTATPAAENGHGNGHARPNGHANGHANGHSNGHANGHSSGHANGNGHSNGHANGHSNTHVNGHSNSDSRPVPELPAEPDGATRHCVALSAMCFKIGRITVPPALALACDGFCAPPSASGGETLEDYSHTNPPPHWKHVLALRGVDWLEPSSSGSASDAHTGTDSGKGKQPVKERPGLSTLRAFFTGGWRAVPPEARWWEDALGGVVEERRVAGLEIVRPLAEGLDGIGGLVSS</sequence>
<evidence type="ECO:0000256" key="2">
    <source>
        <dbReference type="SAM" id="MobiDB-lite"/>
    </source>
</evidence>
<evidence type="ECO:0000256" key="1">
    <source>
        <dbReference type="ARBA" id="ARBA00038476"/>
    </source>
</evidence>
<dbReference type="OrthoDB" id="265761at2759"/>
<dbReference type="PANTHER" id="PTHR12475">
    <property type="match status" value="1"/>
</dbReference>